<evidence type="ECO:0000256" key="4">
    <source>
        <dbReference type="ARBA" id="ARBA00022642"/>
    </source>
</evidence>
<keyword evidence="5 9" id="KW-0808">Transferase</keyword>
<feature type="binding site" evidence="9">
    <location>
        <position position="71"/>
    </location>
    <ligand>
        <name>iminosuccinate</name>
        <dbReference type="ChEBI" id="CHEBI:77875"/>
    </ligand>
</feature>
<evidence type="ECO:0000313" key="11">
    <source>
        <dbReference type="EMBL" id="OWL97911.1"/>
    </source>
</evidence>
<evidence type="ECO:0000256" key="7">
    <source>
        <dbReference type="ARBA" id="ARBA00023004"/>
    </source>
</evidence>
<keyword evidence="6 9" id="KW-0479">Metal-binding</keyword>
<dbReference type="PANTHER" id="PTHR30573:SF0">
    <property type="entry name" value="QUINOLINATE SYNTHASE, CHLOROPLASTIC"/>
    <property type="match status" value="1"/>
</dbReference>
<dbReference type="GO" id="GO:0046872">
    <property type="term" value="F:metal ion binding"/>
    <property type="evidence" value="ECO:0007669"/>
    <property type="project" value="UniProtKB-KW"/>
</dbReference>
<comment type="subcellular location">
    <subcellularLocation>
        <location evidence="9">Cytoplasm</location>
    </subcellularLocation>
</comment>
<dbReference type="Proteomes" id="UP000197208">
    <property type="component" value="Unassembled WGS sequence"/>
</dbReference>
<feature type="region of interest" description="Disordered" evidence="10">
    <location>
        <begin position="1"/>
        <end position="38"/>
    </location>
</feature>
<comment type="caution">
    <text evidence="11">The sequence shown here is derived from an EMBL/GenBank/DDBJ whole genome shotgun (WGS) entry which is preliminary data.</text>
</comment>
<dbReference type="NCBIfam" id="TIGR00550">
    <property type="entry name" value="nadA"/>
    <property type="match status" value="1"/>
</dbReference>
<dbReference type="RefSeq" id="WP_088247751.1">
    <property type="nucleotide sequence ID" value="NZ_BNAM01000003.1"/>
</dbReference>
<name>A0A246BQH1_9DEIO</name>
<comment type="similarity">
    <text evidence="9">Belongs to the quinolinate synthase family. Type 2 subfamily.</text>
</comment>
<dbReference type="NCBIfam" id="NF006879">
    <property type="entry name" value="PRK09375.1-4"/>
    <property type="match status" value="1"/>
</dbReference>
<evidence type="ECO:0000256" key="6">
    <source>
        <dbReference type="ARBA" id="ARBA00022723"/>
    </source>
</evidence>
<comment type="catalytic activity">
    <reaction evidence="9">
        <text>iminosuccinate + dihydroxyacetone phosphate = quinolinate + phosphate + 2 H2O + H(+)</text>
        <dbReference type="Rhea" id="RHEA:25888"/>
        <dbReference type="ChEBI" id="CHEBI:15377"/>
        <dbReference type="ChEBI" id="CHEBI:15378"/>
        <dbReference type="ChEBI" id="CHEBI:29959"/>
        <dbReference type="ChEBI" id="CHEBI:43474"/>
        <dbReference type="ChEBI" id="CHEBI:57642"/>
        <dbReference type="ChEBI" id="CHEBI:77875"/>
        <dbReference type="EC" id="2.5.1.72"/>
    </reaction>
</comment>
<accession>A0A246BQH1</accession>
<keyword evidence="3 9" id="KW-0004">4Fe-4S</keyword>
<dbReference type="UniPathway" id="UPA00253">
    <property type="reaction ID" value="UER00327"/>
</dbReference>
<organism evidence="11 12">
    <name type="scientific">Deinococcus indicus</name>
    <dbReference type="NCBI Taxonomy" id="223556"/>
    <lineage>
        <taxon>Bacteria</taxon>
        <taxon>Thermotogati</taxon>
        <taxon>Deinococcota</taxon>
        <taxon>Deinococci</taxon>
        <taxon>Deinococcales</taxon>
        <taxon>Deinococcaceae</taxon>
        <taxon>Deinococcus</taxon>
    </lineage>
</organism>
<feature type="binding site" evidence="9">
    <location>
        <position position="266"/>
    </location>
    <ligand>
        <name>iminosuccinate</name>
        <dbReference type="ChEBI" id="CHEBI:77875"/>
    </ligand>
</feature>
<proteinExistence type="inferred from homology"/>
<evidence type="ECO:0000256" key="10">
    <source>
        <dbReference type="SAM" id="MobiDB-lite"/>
    </source>
</evidence>
<dbReference type="GO" id="GO:0034628">
    <property type="term" value="P:'de novo' NAD+ biosynthetic process from L-aspartate"/>
    <property type="evidence" value="ECO:0007669"/>
    <property type="project" value="TreeGrafter"/>
</dbReference>
<protein>
    <recommendedName>
        <fullName evidence="2 9">Quinolinate synthase</fullName>
        <ecNumber evidence="2 9">2.5.1.72</ecNumber>
    </recommendedName>
</protein>
<dbReference type="NCBIfam" id="NF006878">
    <property type="entry name" value="PRK09375.1-2"/>
    <property type="match status" value="1"/>
</dbReference>
<feature type="compositionally biased region" description="Basic and acidic residues" evidence="10">
    <location>
        <begin position="14"/>
        <end position="24"/>
    </location>
</feature>
<dbReference type="InterPro" id="IPR003473">
    <property type="entry name" value="NadA"/>
</dbReference>
<dbReference type="InterPro" id="IPR036094">
    <property type="entry name" value="NadA_sf"/>
</dbReference>
<reference evidence="11 12" key="1">
    <citation type="submission" date="2017-05" db="EMBL/GenBank/DDBJ databases">
        <title>De novo genome assembly of Deniococcus indicus strain DR1.</title>
        <authorList>
            <person name="Chauhan D."/>
            <person name="Yennamalli R.M."/>
            <person name="Priyadarshini R."/>
        </authorList>
    </citation>
    <scope>NUCLEOTIDE SEQUENCE [LARGE SCALE GENOMIC DNA]</scope>
    <source>
        <strain evidence="11 12">DR1</strain>
    </source>
</reference>
<dbReference type="GO" id="GO:0008987">
    <property type="term" value="F:quinolinate synthetase A activity"/>
    <property type="evidence" value="ECO:0007669"/>
    <property type="project" value="UniProtKB-UniRule"/>
</dbReference>
<dbReference type="HAMAP" id="MF_00568">
    <property type="entry name" value="NadA_type2"/>
    <property type="match status" value="1"/>
</dbReference>
<evidence type="ECO:0000256" key="1">
    <source>
        <dbReference type="ARBA" id="ARBA00005065"/>
    </source>
</evidence>
<dbReference type="GO" id="GO:0005737">
    <property type="term" value="C:cytoplasm"/>
    <property type="evidence" value="ECO:0007669"/>
    <property type="project" value="UniProtKB-SubCell"/>
</dbReference>
<sequence>MTDLPHTAPTPRPVTDRPVTDRPDPAGTPVVPRPQTPNRDLLQLEVLPDESQIRADIERLRKEKNAVIIAHNYQRPEVQGIADYVGDSLGLSRQAAKTDADVIVFAGVHFMAETAAILNPDKTVLLPDLRAGCSLADTVTAQGIRDWKTQNPGGLVVTYVNTTADVKAESDYCCTSGNAVQIVQNLPADVPVLFAPDRFLAAHVIRETGRAMDVWDGACHVHEAIRPEDVQDQQAAYPDAELLIHPECGCSTKILGALPELQLYSTEGMVHRARESAAQEFIVVTETGMVTRLEHDVPGKTFIPVSRTACCEYMKMITLENIRDALENLQPRVTVPADIREKALVPIERMLAIG</sequence>
<comment type="pathway">
    <text evidence="1 9">Cofactor biosynthesis; NAD(+) biosynthesis; quinolinate from iminoaspartate: step 1/1.</text>
</comment>
<dbReference type="PANTHER" id="PTHR30573">
    <property type="entry name" value="QUINOLINATE SYNTHETASE A"/>
    <property type="match status" value="1"/>
</dbReference>
<keyword evidence="9" id="KW-0963">Cytoplasm</keyword>
<feature type="binding site" evidence="9">
    <location>
        <position position="311"/>
    </location>
    <ligand>
        <name>[4Fe-4S] cluster</name>
        <dbReference type="ChEBI" id="CHEBI:49883"/>
    </ligand>
</feature>
<keyword evidence="8 9" id="KW-0411">Iron-sulfur</keyword>
<dbReference type="Gene3D" id="3.40.50.10800">
    <property type="entry name" value="NadA-like"/>
    <property type="match status" value="3"/>
</dbReference>
<evidence type="ECO:0000256" key="9">
    <source>
        <dbReference type="HAMAP-Rule" id="MF_00568"/>
    </source>
</evidence>
<dbReference type="InterPro" id="IPR023066">
    <property type="entry name" value="Quinolinate_synth_type2"/>
</dbReference>
<feature type="binding site" evidence="9">
    <location>
        <position position="133"/>
    </location>
    <ligand>
        <name>[4Fe-4S] cluster</name>
        <dbReference type="ChEBI" id="CHEBI:49883"/>
    </ligand>
</feature>
<keyword evidence="12" id="KW-1185">Reference proteome</keyword>
<comment type="cofactor">
    <cofactor evidence="9">
        <name>[4Fe-4S] cluster</name>
        <dbReference type="ChEBI" id="CHEBI:49883"/>
    </cofactor>
    <text evidence="9">Binds 1 [4Fe-4S] cluster per subunit.</text>
</comment>
<evidence type="ECO:0000313" key="12">
    <source>
        <dbReference type="Proteomes" id="UP000197208"/>
    </source>
</evidence>
<feature type="binding site" evidence="9">
    <location>
        <position position="219"/>
    </location>
    <ligand>
        <name>[4Fe-4S] cluster</name>
        <dbReference type="ChEBI" id="CHEBI:49883"/>
    </ligand>
</feature>
<feature type="binding site" evidence="9">
    <location>
        <position position="88"/>
    </location>
    <ligand>
        <name>iminosuccinate</name>
        <dbReference type="ChEBI" id="CHEBI:77875"/>
    </ligand>
</feature>
<evidence type="ECO:0000256" key="5">
    <source>
        <dbReference type="ARBA" id="ARBA00022679"/>
    </source>
</evidence>
<comment type="function">
    <text evidence="9">Catalyzes the condensation of iminoaspartate with dihydroxyacetone phosphate to form quinolinate.</text>
</comment>
<feature type="binding site" evidence="9">
    <location>
        <begin position="159"/>
        <end position="161"/>
    </location>
    <ligand>
        <name>iminosuccinate</name>
        <dbReference type="ChEBI" id="CHEBI:77875"/>
    </ligand>
</feature>
<gene>
    <name evidence="9" type="primary">nadA</name>
    <name evidence="11" type="ORF">CBQ26_06650</name>
</gene>
<dbReference type="EMBL" id="NHMK01000009">
    <property type="protein sequence ID" value="OWL97911.1"/>
    <property type="molecule type" value="Genomic_DNA"/>
</dbReference>
<dbReference type="SUPFAM" id="SSF142754">
    <property type="entry name" value="NadA-like"/>
    <property type="match status" value="1"/>
</dbReference>
<dbReference type="OrthoDB" id="9801204at2"/>
<feature type="binding site" evidence="9">
    <location>
        <position position="176"/>
    </location>
    <ligand>
        <name>iminosuccinate</name>
        <dbReference type="ChEBI" id="CHEBI:77875"/>
    </ligand>
</feature>
<dbReference type="GO" id="GO:0051539">
    <property type="term" value="F:4 iron, 4 sulfur cluster binding"/>
    <property type="evidence" value="ECO:0007669"/>
    <property type="project" value="UniProtKB-KW"/>
</dbReference>
<keyword evidence="4 9" id="KW-0662">Pyridine nucleotide biosynthesis</keyword>
<evidence type="ECO:0000256" key="3">
    <source>
        <dbReference type="ARBA" id="ARBA00022485"/>
    </source>
</evidence>
<evidence type="ECO:0000256" key="8">
    <source>
        <dbReference type="ARBA" id="ARBA00023014"/>
    </source>
</evidence>
<dbReference type="AlphaFoldDB" id="A0A246BQH1"/>
<dbReference type="EC" id="2.5.1.72" evidence="2 9"/>
<evidence type="ECO:0000256" key="2">
    <source>
        <dbReference type="ARBA" id="ARBA00012669"/>
    </source>
</evidence>
<keyword evidence="7 9" id="KW-0408">Iron</keyword>
<feature type="binding site" evidence="9">
    <location>
        <begin position="245"/>
        <end position="247"/>
    </location>
    <ligand>
        <name>iminosuccinate</name>
        <dbReference type="ChEBI" id="CHEBI:77875"/>
    </ligand>
</feature>
<dbReference type="Pfam" id="PF02445">
    <property type="entry name" value="NadA"/>
    <property type="match status" value="1"/>
</dbReference>